<sequence length="266" mass="29922">MEKLRLRMFHKVLTIGASRELKTPCPFAVAPSNEVLFAPNLRSFELEDMPKNLYESLYENHIYVTNESIEQLELFLDLIYNGIVANSKHLTKLKMSMPRPVQKKESLWHSFNSLEHFQILEQITLQSVAISDYSLTKASNHGKIQKLTLSGCNLISTTSIVDVVKNCQKTLRYLSVDQMLDLDCCEKICAMLDETRGSQTRPMNSSDNRILMSMGGQAMLMPDIPIIGTGIHTSDFLFGTTVNGTKSSRNTNNNSSNNIPDNGQLN</sequence>
<organism evidence="2 3">
    <name type="scientific">Ditylenchus destructor</name>
    <dbReference type="NCBI Taxonomy" id="166010"/>
    <lineage>
        <taxon>Eukaryota</taxon>
        <taxon>Metazoa</taxon>
        <taxon>Ecdysozoa</taxon>
        <taxon>Nematoda</taxon>
        <taxon>Chromadorea</taxon>
        <taxon>Rhabditida</taxon>
        <taxon>Tylenchina</taxon>
        <taxon>Tylenchomorpha</taxon>
        <taxon>Sphaerularioidea</taxon>
        <taxon>Anguinidae</taxon>
        <taxon>Anguininae</taxon>
        <taxon>Ditylenchus</taxon>
    </lineage>
</organism>
<accession>A0AAD4MWL1</accession>
<dbReference type="InterPro" id="IPR032675">
    <property type="entry name" value="LRR_dom_sf"/>
</dbReference>
<gene>
    <name evidence="2" type="ORF">DdX_11301</name>
</gene>
<evidence type="ECO:0000313" key="2">
    <source>
        <dbReference type="EMBL" id="KAI1709513.1"/>
    </source>
</evidence>
<feature type="region of interest" description="Disordered" evidence="1">
    <location>
        <begin position="245"/>
        <end position="266"/>
    </location>
</feature>
<dbReference type="SUPFAM" id="SSF52047">
    <property type="entry name" value="RNI-like"/>
    <property type="match status" value="1"/>
</dbReference>
<protein>
    <submittedName>
        <fullName evidence="2">Uncharacterized protein</fullName>
    </submittedName>
</protein>
<proteinExistence type="predicted"/>
<evidence type="ECO:0000256" key="1">
    <source>
        <dbReference type="SAM" id="MobiDB-lite"/>
    </source>
</evidence>
<dbReference type="EMBL" id="JAKKPZ010000030">
    <property type="protein sequence ID" value="KAI1709513.1"/>
    <property type="molecule type" value="Genomic_DNA"/>
</dbReference>
<name>A0AAD4MWL1_9BILA</name>
<keyword evidence="3" id="KW-1185">Reference proteome</keyword>
<reference evidence="2" key="1">
    <citation type="submission" date="2022-01" db="EMBL/GenBank/DDBJ databases">
        <title>Genome Sequence Resource for Two Populations of Ditylenchus destructor, the Migratory Endoparasitic Phytonematode.</title>
        <authorList>
            <person name="Zhang H."/>
            <person name="Lin R."/>
            <person name="Xie B."/>
        </authorList>
    </citation>
    <scope>NUCLEOTIDE SEQUENCE</scope>
    <source>
        <strain evidence="2">BazhouSP</strain>
    </source>
</reference>
<comment type="caution">
    <text evidence="2">The sequence shown here is derived from an EMBL/GenBank/DDBJ whole genome shotgun (WGS) entry which is preliminary data.</text>
</comment>
<evidence type="ECO:0000313" key="3">
    <source>
        <dbReference type="Proteomes" id="UP001201812"/>
    </source>
</evidence>
<feature type="compositionally biased region" description="Low complexity" evidence="1">
    <location>
        <begin position="247"/>
        <end position="258"/>
    </location>
</feature>
<dbReference type="Proteomes" id="UP001201812">
    <property type="component" value="Unassembled WGS sequence"/>
</dbReference>
<dbReference type="Gene3D" id="3.80.10.10">
    <property type="entry name" value="Ribonuclease Inhibitor"/>
    <property type="match status" value="1"/>
</dbReference>
<dbReference type="AlphaFoldDB" id="A0AAD4MWL1"/>